<dbReference type="Proteomes" id="UP000199041">
    <property type="component" value="Unassembled WGS sequence"/>
</dbReference>
<comment type="similarity">
    <text evidence="1">Belongs to the low molecular weight phosphotyrosine protein phosphatase family.</text>
</comment>
<gene>
    <name evidence="7" type="ORF">SAMN05192529_10352</name>
</gene>
<dbReference type="RefSeq" id="WP_244518722.1">
    <property type="nucleotide sequence ID" value="NZ_FNQY01000003.1"/>
</dbReference>
<dbReference type="STRING" id="551991.SAMN05192529_10352"/>
<protein>
    <recommendedName>
        <fullName evidence="2">protein-tyrosine-phosphatase</fullName>
        <ecNumber evidence="2">3.1.3.48</ecNumber>
    </recommendedName>
</protein>
<sequence length="176" mass="20438">MKYPKPILKYLKNIILSLQPMKILMVCLGNICRSPLAEGVMQSLVDKYELDWEVDSAGTSNWHEGELPHKRSLKIAKNHNIDISNQRSRPFKAEDIIKFDHIYVMDSENYREVKRLAGKLWNADKVDLILNAVTPGKNKAVPDPWYEDTDQAFEHVYQLLMEACENLINQLQLQQQ</sequence>
<organism evidence="7 8">
    <name type="scientific">Arachidicoccus rhizosphaerae</name>
    <dbReference type="NCBI Taxonomy" id="551991"/>
    <lineage>
        <taxon>Bacteria</taxon>
        <taxon>Pseudomonadati</taxon>
        <taxon>Bacteroidota</taxon>
        <taxon>Chitinophagia</taxon>
        <taxon>Chitinophagales</taxon>
        <taxon>Chitinophagaceae</taxon>
        <taxon>Arachidicoccus</taxon>
    </lineage>
</organism>
<feature type="active site" description="Proton donor" evidence="5">
    <location>
        <position position="143"/>
    </location>
</feature>
<feature type="active site" description="Nucleophile" evidence="5">
    <location>
        <position position="27"/>
    </location>
</feature>
<dbReference type="EMBL" id="FNQY01000003">
    <property type="protein sequence ID" value="SDZ86870.1"/>
    <property type="molecule type" value="Genomic_DNA"/>
</dbReference>
<dbReference type="InterPro" id="IPR050438">
    <property type="entry name" value="LMW_PTPase"/>
</dbReference>
<accession>A0A1H3WIU5</accession>
<evidence type="ECO:0000313" key="7">
    <source>
        <dbReference type="EMBL" id="SDZ86870.1"/>
    </source>
</evidence>
<dbReference type="InterPro" id="IPR023485">
    <property type="entry name" value="Ptyr_pPase"/>
</dbReference>
<dbReference type="SUPFAM" id="SSF52788">
    <property type="entry name" value="Phosphotyrosine protein phosphatases I"/>
    <property type="match status" value="1"/>
</dbReference>
<keyword evidence="8" id="KW-1185">Reference proteome</keyword>
<dbReference type="InterPro" id="IPR036196">
    <property type="entry name" value="Ptyr_pPase_sf"/>
</dbReference>
<dbReference type="GO" id="GO:0004725">
    <property type="term" value="F:protein tyrosine phosphatase activity"/>
    <property type="evidence" value="ECO:0007669"/>
    <property type="project" value="UniProtKB-EC"/>
</dbReference>
<evidence type="ECO:0000256" key="4">
    <source>
        <dbReference type="ARBA" id="ARBA00022912"/>
    </source>
</evidence>
<keyword evidence="4" id="KW-0904">Protein phosphatase</keyword>
<dbReference type="InterPro" id="IPR017867">
    <property type="entry name" value="Tyr_phospatase_low_mol_wt"/>
</dbReference>
<dbReference type="AlphaFoldDB" id="A0A1H3WIU5"/>
<evidence type="ECO:0000256" key="2">
    <source>
        <dbReference type="ARBA" id="ARBA00013064"/>
    </source>
</evidence>
<dbReference type="CDD" id="cd16343">
    <property type="entry name" value="LMWPTP"/>
    <property type="match status" value="1"/>
</dbReference>
<evidence type="ECO:0000259" key="6">
    <source>
        <dbReference type="SMART" id="SM00226"/>
    </source>
</evidence>
<dbReference type="SMART" id="SM00226">
    <property type="entry name" value="LMWPc"/>
    <property type="match status" value="1"/>
</dbReference>
<evidence type="ECO:0000256" key="3">
    <source>
        <dbReference type="ARBA" id="ARBA00022801"/>
    </source>
</evidence>
<dbReference type="PANTHER" id="PTHR11717">
    <property type="entry name" value="LOW MOLECULAR WEIGHT PROTEIN TYROSINE PHOSPHATASE"/>
    <property type="match status" value="1"/>
</dbReference>
<evidence type="ECO:0000256" key="1">
    <source>
        <dbReference type="ARBA" id="ARBA00011063"/>
    </source>
</evidence>
<feature type="domain" description="Phosphotyrosine protein phosphatase I" evidence="6">
    <location>
        <begin position="21"/>
        <end position="170"/>
    </location>
</feature>
<proteinExistence type="inferred from homology"/>
<keyword evidence="3" id="KW-0378">Hydrolase</keyword>
<name>A0A1H3WIU5_9BACT</name>
<reference evidence="7 8" key="1">
    <citation type="submission" date="2016-10" db="EMBL/GenBank/DDBJ databases">
        <authorList>
            <person name="de Groot N.N."/>
        </authorList>
    </citation>
    <scope>NUCLEOTIDE SEQUENCE [LARGE SCALE GENOMIC DNA]</scope>
    <source>
        <strain evidence="7 8">Vu-144</strain>
    </source>
</reference>
<dbReference type="PANTHER" id="PTHR11717:SF7">
    <property type="entry name" value="LOW MOLECULAR WEIGHT PHOSPHOTYROSINE PROTEIN PHOSPHATASE"/>
    <property type="match status" value="1"/>
</dbReference>
<dbReference type="EC" id="3.1.3.48" evidence="2"/>
<evidence type="ECO:0000256" key="5">
    <source>
        <dbReference type="PIRSR" id="PIRSR617867-1"/>
    </source>
</evidence>
<dbReference type="PRINTS" id="PR00719">
    <property type="entry name" value="LMWPTPASE"/>
</dbReference>
<evidence type="ECO:0000313" key="8">
    <source>
        <dbReference type="Proteomes" id="UP000199041"/>
    </source>
</evidence>
<dbReference type="Pfam" id="PF01451">
    <property type="entry name" value="LMWPc"/>
    <property type="match status" value="1"/>
</dbReference>
<feature type="active site" evidence="5">
    <location>
        <position position="33"/>
    </location>
</feature>
<dbReference type="Gene3D" id="3.40.50.2300">
    <property type="match status" value="1"/>
</dbReference>